<sequence length="554" mass="61599">MPIKSLQAPVDVPLVDIWSYYLEQPRDYPADKPIFIDCDTGRSHSLAQIKRLALTLGQGLIHSLQWRKGDVMALFTPNNIDVPILNFGIQWAGGIVCPANPTYSPEELAQQLTDSGAKALLTQKPLLETARRAAALAGLPADRILLLGDGRDDEKGVHRHWTDITAKGARVVPQKPAIDPKKDLAYLVYSSGTTGMPKGVMLSHYNIVAQARQGEKGDLRTISWDTDAQLGVLPFFHIYGLVIVLATSVFTGATCVVLPKFDLEKACRLIQDHSITFMYVPPPIVLALGKHPVIAKYDLSSLRWINSAAAPLSRELAVAVWERLKVGVKQGYGLSETSPAVMLQLPEEWWKFQGSVGRLYPSMEAKIVDEDGTELGYNQSGELLLKGPNVFSGYWKRPELNKDTFTEDGWYKTGDIFYCCPKGNFYITDRKKELIKYKGFQVPPAELEAKLIGREDIADVCVIGVWDKEQHTEIPRAYVVLKPGVPETEAKAREIADWLNAKVAPPKKLRGGVRFIKEIPKSQAGKILRRVLRDQVKKEEEEEEAKAAAPKAKL</sequence>
<gene>
    <name evidence="5" type="ORF">M419DRAFT_84527</name>
</gene>
<dbReference type="GO" id="GO:0016405">
    <property type="term" value="F:CoA-ligase activity"/>
    <property type="evidence" value="ECO:0007669"/>
    <property type="project" value="TreeGrafter"/>
</dbReference>
<evidence type="ECO:0000256" key="2">
    <source>
        <dbReference type="ARBA" id="ARBA00022598"/>
    </source>
</evidence>
<evidence type="ECO:0000313" key="5">
    <source>
        <dbReference type="EMBL" id="ETS00241.1"/>
    </source>
</evidence>
<evidence type="ECO:0000259" key="3">
    <source>
        <dbReference type="Pfam" id="PF00501"/>
    </source>
</evidence>
<dbReference type="PANTHER" id="PTHR24096:SF149">
    <property type="entry name" value="AMP-BINDING DOMAIN-CONTAINING PROTEIN-RELATED"/>
    <property type="match status" value="1"/>
</dbReference>
<dbReference type="InterPro" id="IPR000873">
    <property type="entry name" value="AMP-dep_synth/lig_dom"/>
</dbReference>
<dbReference type="EMBL" id="KI911153">
    <property type="protein sequence ID" value="ETS00241.1"/>
    <property type="molecule type" value="Genomic_DNA"/>
</dbReference>
<dbReference type="InterPro" id="IPR042099">
    <property type="entry name" value="ANL_N_sf"/>
</dbReference>
<protein>
    <submittedName>
        <fullName evidence="5">4-coumarate-CoA ligase 2</fullName>
    </submittedName>
</protein>
<dbReference type="Gene3D" id="3.40.50.12780">
    <property type="entry name" value="N-terminal domain of ligase-like"/>
    <property type="match status" value="1"/>
</dbReference>
<dbReference type="InterPro" id="IPR045851">
    <property type="entry name" value="AMP-bd_C_sf"/>
</dbReference>
<dbReference type="HOGENOM" id="CLU_000022_59_2_1"/>
<dbReference type="InterPro" id="IPR020845">
    <property type="entry name" value="AMP-binding_CS"/>
</dbReference>
<name>A0A024S6W6_HYPJR</name>
<dbReference type="OrthoDB" id="6509636at2759"/>
<dbReference type="AlphaFoldDB" id="A0A024S6W6"/>
<feature type="domain" description="AMP-dependent synthetase/ligase" evidence="3">
    <location>
        <begin position="24"/>
        <end position="395"/>
    </location>
</feature>
<comment type="similarity">
    <text evidence="1">Belongs to the ATP-dependent AMP-binding enzyme family.</text>
</comment>
<keyword evidence="2 5" id="KW-0436">Ligase</keyword>
<feature type="domain" description="AMP-binding enzyme C-terminal" evidence="4">
    <location>
        <begin position="446"/>
        <end position="526"/>
    </location>
</feature>
<evidence type="ECO:0000313" key="6">
    <source>
        <dbReference type="Proteomes" id="UP000024376"/>
    </source>
</evidence>
<dbReference type="InterPro" id="IPR025110">
    <property type="entry name" value="AMP-bd_C"/>
</dbReference>
<accession>A0A024S6W6</accession>
<reference evidence="6" key="1">
    <citation type="journal article" date="2013" name="Ind. Biotechnol.">
        <title>Comparative genomics analysis of Trichoderma reesei strains.</title>
        <authorList>
            <person name="Koike H."/>
            <person name="Aerts A."/>
            <person name="LaButti K."/>
            <person name="Grigoriev I.V."/>
            <person name="Baker S.E."/>
        </authorList>
    </citation>
    <scope>NUCLEOTIDE SEQUENCE [LARGE SCALE GENOMIC DNA]</scope>
    <source>
        <strain evidence="6">ATCC 56765 / BCRC 32924 / NRRL 11460 / Rut C-30</strain>
    </source>
</reference>
<organism evidence="5 6">
    <name type="scientific">Hypocrea jecorina (strain ATCC 56765 / BCRC 32924 / NRRL 11460 / Rut C-30)</name>
    <name type="common">Trichoderma reesei</name>
    <dbReference type="NCBI Taxonomy" id="1344414"/>
    <lineage>
        <taxon>Eukaryota</taxon>
        <taxon>Fungi</taxon>
        <taxon>Dikarya</taxon>
        <taxon>Ascomycota</taxon>
        <taxon>Pezizomycotina</taxon>
        <taxon>Sordariomycetes</taxon>
        <taxon>Hypocreomycetidae</taxon>
        <taxon>Hypocreales</taxon>
        <taxon>Hypocreaceae</taxon>
        <taxon>Trichoderma</taxon>
    </lineage>
</organism>
<dbReference type="Pfam" id="PF00501">
    <property type="entry name" value="AMP-binding"/>
    <property type="match status" value="1"/>
</dbReference>
<evidence type="ECO:0000259" key="4">
    <source>
        <dbReference type="Pfam" id="PF13193"/>
    </source>
</evidence>
<dbReference type="Proteomes" id="UP000024376">
    <property type="component" value="Unassembled WGS sequence"/>
</dbReference>
<dbReference type="Gene3D" id="3.30.300.30">
    <property type="match status" value="1"/>
</dbReference>
<dbReference type="PANTHER" id="PTHR24096">
    <property type="entry name" value="LONG-CHAIN-FATTY-ACID--COA LIGASE"/>
    <property type="match status" value="1"/>
</dbReference>
<evidence type="ECO:0000256" key="1">
    <source>
        <dbReference type="ARBA" id="ARBA00006432"/>
    </source>
</evidence>
<dbReference type="Pfam" id="PF13193">
    <property type="entry name" value="AMP-binding_C"/>
    <property type="match status" value="1"/>
</dbReference>
<dbReference type="KEGG" id="trr:M419DRAFT_84527"/>
<dbReference type="SUPFAM" id="SSF56801">
    <property type="entry name" value="Acetyl-CoA synthetase-like"/>
    <property type="match status" value="1"/>
</dbReference>
<dbReference type="CDD" id="cd05911">
    <property type="entry name" value="Firefly_Luc_like"/>
    <property type="match status" value="1"/>
</dbReference>
<dbReference type="PROSITE" id="PS00455">
    <property type="entry name" value="AMP_BINDING"/>
    <property type="match status" value="1"/>
</dbReference>
<proteinExistence type="inferred from homology"/>